<gene>
    <name evidence="2" type="ORF">FO442_00105</name>
</gene>
<dbReference type="AlphaFoldDB" id="A0A556N5U3"/>
<proteinExistence type="predicted"/>
<reference evidence="2 3" key="1">
    <citation type="submission" date="2019-07" db="EMBL/GenBank/DDBJ databases">
        <authorList>
            <person name="Huq M.A."/>
        </authorList>
    </citation>
    <scope>NUCLEOTIDE SEQUENCE [LARGE SCALE GENOMIC DNA]</scope>
    <source>
        <strain evidence="2 3">MAH-3</strain>
    </source>
</reference>
<evidence type="ECO:0000313" key="2">
    <source>
        <dbReference type="EMBL" id="TSJ47564.1"/>
    </source>
</evidence>
<comment type="caution">
    <text evidence="2">The sequence shown here is derived from an EMBL/GenBank/DDBJ whole genome shotgun (WGS) entry which is preliminary data.</text>
</comment>
<keyword evidence="3" id="KW-1185">Reference proteome</keyword>
<dbReference type="OrthoDB" id="9553671at2"/>
<sequence length="117" mass="12649">MKKIMFSAVVFLGASLSYGQNLNKDATKSATTQGPVVSKEMQAYAAKKGTYIIAKPQGKDLTPNGEISLEKAKLVDPAAMGIKITDRTQYYGITGTTDLLVVKSTWVLDNEMKTANK</sequence>
<feature type="signal peptide" evidence="1">
    <location>
        <begin position="1"/>
        <end position="19"/>
    </location>
</feature>
<protein>
    <submittedName>
        <fullName evidence="2">Uncharacterized protein</fullName>
    </submittedName>
</protein>
<name>A0A556N5U3_9FLAO</name>
<dbReference type="RefSeq" id="WP_144331100.1">
    <property type="nucleotide sequence ID" value="NZ_VLPL01000001.1"/>
</dbReference>
<dbReference type="Proteomes" id="UP000316008">
    <property type="component" value="Unassembled WGS sequence"/>
</dbReference>
<evidence type="ECO:0000256" key="1">
    <source>
        <dbReference type="SAM" id="SignalP"/>
    </source>
</evidence>
<evidence type="ECO:0000313" key="3">
    <source>
        <dbReference type="Proteomes" id="UP000316008"/>
    </source>
</evidence>
<keyword evidence="1" id="KW-0732">Signal</keyword>
<feature type="chain" id="PRO_5021742905" evidence="1">
    <location>
        <begin position="20"/>
        <end position="117"/>
    </location>
</feature>
<dbReference type="EMBL" id="VLPL01000001">
    <property type="protein sequence ID" value="TSJ47564.1"/>
    <property type="molecule type" value="Genomic_DNA"/>
</dbReference>
<accession>A0A556N5U3</accession>
<organism evidence="2 3">
    <name type="scientific">Fluviicola chungangensis</name>
    <dbReference type="NCBI Taxonomy" id="2597671"/>
    <lineage>
        <taxon>Bacteria</taxon>
        <taxon>Pseudomonadati</taxon>
        <taxon>Bacteroidota</taxon>
        <taxon>Flavobacteriia</taxon>
        <taxon>Flavobacteriales</taxon>
        <taxon>Crocinitomicaceae</taxon>
        <taxon>Fluviicola</taxon>
    </lineage>
</organism>